<name>A0A914ASX0_PATMI</name>
<dbReference type="RefSeq" id="XP_038066758.1">
    <property type="nucleotide sequence ID" value="XM_038210830.1"/>
</dbReference>
<dbReference type="Proteomes" id="UP000887568">
    <property type="component" value="Unplaced"/>
</dbReference>
<reference evidence="2" key="1">
    <citation type="submission" date="2022-11" db="UniProtKB">
        <authorList>
            <consortium name="EnsemblMetazoa"/>
        </authorList>
    </citation>
    <scope>IDENTIFICATION</scope>
</reference>
<evidence type="ECO:0000256" key="1">
    <source>
        <dbReference type="SAM" id="MobiDB-lite"/>
    </source>
</evidence>
<evidence type="ECO:0000313" key="3">
    <source>
        <dbReference type="Proteomes" id="UP000887568"/>
    </source>
</evidence>
<evidence type="ECO:0000313" key="2">
    <source>
        <dbReference type="EnsemblMetazoa" id="XP_038066758.1"/>
    </source>
</evidence>
<sequence>MDLRIGRTACPVRAVIAKVKTKGILGMDFLLPTGGTLDFNKCELLLHGEHIRCTTRWGTTLHARVVVAETTVIPPGHEALVQGRVTRDFESGDLGIIEPIEGGGELAQKGLILARTLVDPKEGVLALRLLNPGSRECMVRSGGTTAGRLTPVVERDVLQAHAFEPGDENKDVHVPGHLEDLWKRSVENLDPCYHYAVARLLTDFADVFSEGDHDIGRNDWVKHHIDTGETRPVRQRPRRQPLCKQQEIDRQVQETC</sequence>
<dbReference type="AlphaFoldDB" id="A0A914ASX0"/>
<feature type="region of interest" description="Disordered" evidence="1">
    <location>
        <begin position="226"/>
        <end position="246"/>
    </location>
</feature>
<dbReference type="OrthoDB" id="6783748at2759"/>
<dbReference type="GeneID" id="119736820"/>
<organism evidence="2 3">
    <name type="scientific">Patiria miniata</name>
    <name type="common">Bat star</name>
    <name type="synonym">Asterina miniata</name>
    <dbReference type="NCBI Taxonomy" id="46514"/>
    <lineage>
        <taxon>Eukaryota</taxon>
        <taxon>Metazoa</taxon>
        <taxon>Echinodermata</taxon>
        <taxon>Eleutherozoa</taxon>
        <taxon>Asterozoa</taxon>
        <taxon>Asteroidea</taxon>
        <taxon>Valvatacea</taxon>
        <taxon>Valvatida</taxon>
        <taxon>Asterinidae</taxon>
        <taxon>Patiria</taxon>
    </lineage>
</organism>
<dbReference type="OMA" id="CYSTERE"/>
<protein>
    <submittedName>
        <fullName evidence="2">Uncharacterized protein</fullName>
    </submittedName>
</protein>
<accession>A0A914ASX0</accession>
<keyword evidence="3" id="KW-1185">Reference proteome</keyword>
<dbReference type="EnsemblMetazoa" id="XM_038210830.1">
    <property type="protein sequence ID" value="XP_038066758.1"/>
    <property type="gene ID" value="LOC119736820"/>
</dbReference>
<proteinExistence type="predicted"/>